<evidence type="ECO:0000313" key="4">
    <source>
        <dbReference type="Proteomes" id="UP001497623"/>
    </source>
</evidence>
<protein>
    <submittedName>
        <fullName evidence="3">Uncharacterized protein</fullName>
    </submittedName>
</protein>
<accession>A0AAV2S9A5</accession>
<keyword evidence="4" id="KW-1185">Reference proteome</keyword>
<keyword evidence="2" id="KW-0732">Signal</keyword>
<feature type="chain" id="PRO_5043606992" evidence="2">
    <location>
        <begin position="20"/>
        <end position="314"/>
    </location>
</feature>
<evidence type="ECO:0000313" key="3">
    <source>
        <dbReference type="EMBL" id="CAL4162155.1"/>
    </source>
</evidence>
<organism evidence="3 4">
    <name type="scientific">Meganyctiphanes norvegica</name>
    <name type="common">Northern krill</name>
    <name type="synonym">Thysanopoda norvegica</name>
    <dbReference type="NCBI Taxonomy" id="48144"/>
    <lineage>
        <taxon>Eukaryota</taxon>
        <taxon>Metazoa</taxon>
        <taxon>Ecdysozoa</taxon>
        <taxon>Arthropoda</taxon>
        <taxon>Crustacea</taxon>
        <taxon>Multicrustacea</taxon>
        <taxon>Malacostraca</taxon>
        <taxon>Eumalacostraca</taxon>
        <taxon>Eucarida</taxon>
        <taxon>Euphausiacea</taxon>
        <taxon>Euphausiidae</taxon>
        <taxon>Meganyctiphanes</taxon>
    </lineage>
</organism>
<feature type="compositionally biased region" description="Basic and acidic residues" evidence="1">
    <location>
        <begin position="90"/>
        <end position="105"/>
    </location>
</feature>
<dbReference type="Proteomes" id="UP001497623">
    <property type="component" value="Unassembled WGS sequence"/>
</dbReference>
<name>A0AAV2S9A5_MEGNR</name>
<feature type="compositionally biased region" description="Basic and acidic residues" evidence="1">
    <location>
        <begin position="62"/>
        <end position="83"/>
    </location>
</feature>
<sequence>MHNLLILLCHALGKGYISCIHSGTFEIMDKAKVSSRLTGVRTALAKIVQLHHDFPAVLRELGDLEHTPSKEENSVENGDNRENARKKHSIDRDPNNKVNEENSRKKHCIEGQTDKLISKDYCGMTESLVIEQLEKEAASLNVEVSVAATSLVKAQVKNIIGASKDDTNYNRDIKGLCHLVKILTQRSLIQESSLGGQLLQEPAFIRLPLRVLWWFHHAKITSYELILRSIYDSGCTASSVSTELFCMLRYDNENSQTGNFSKTFNDHDEDDEVSKCLQDIIGSVVALGYDLEDREEYVGLRKYAGNILTSITSK</sequence>
<dbReference type="AlphaFoldDB" id="A0AAV2S9A5"/>
<proteinExistence type="predicted"/>
<gene>
    <name evidence="3" type="ORF">MNOR_LOCUS32800</name>
</gene>
<feature type="region of interest" description="Disordered" evidence="1">
    <location>
        <begin position="62"/>
        <end position="105"/>
    </location>
</feature>
<feature type="signal peptide" evidence="2">
    <location>
        <begin position="1"/>
        <end position="19"/>
    </location>
</feature>
<evidence type="ECO:0000256" key="1">
    <source>
        <dbReference type="SAM" id="MobiDB-lite"/>
    </source>
</evidence>
<comment type="caution">
    <text evidence="3">The sequence shown here is derived from an EMBL/GenBank/DDBJ whole genome shotgun (WGS) entry which is preliminary data.</text>
</comment>
<evidence type="ECO:0000256" key="2">
    <source>
        <dbReference type="SAM" id="SignalP"/>
    </source>
</evidence>
<feature type="non-terminal residue" evidence="3">
    <location>
        <position position="314"/>
    </location>
</feature>
<reference evidence="3 4" key="1">
    <citation type="submission" date="2024-05" db="EMBL/GenBank/DDBJ databases">
        <authorList>
            <person name="Wallberg A."/>
        </authorList>
    </citation>
    <scope>NUCLEOTIDE SEQUENCE [LARGE SCALE GENOMIC DNA]</scope>
</reference>
<dbReference type="EMBL" id="CAXKWB010045401">
    <property type="protein sequence ID" value="CAL4162155.1"/>
    <property type="molecule type" value="Genomic_DNA"/>
</dbReference>